<gene>
    <name evidence="1" type="ORF">FCIRC_5871</name>
</gene>
<evidence type="ECO:0000313" key="1">
    <source>
        <dbReference type="EMBL" id="KAF5680161.1"/>
    </source>
</evidence>
<dbReference type="EMBL" id="JAAQPE010000197">
    <property type="protein sequence ID" value="KAF5680161.1"/>
    <property type="molecule type" value="Genomic_DNA"/>
</dbReference>
<keyword evidence="2" id="KW-1185">Reference proteome</keyword>
<comment type="caution">
    <text evidence="1">The sequence shown here is derived from an EMBL/GenBank/DDBJ whole genome shotgun (WGS) entry which is preliminary data.</text>
</comment>
<accession>A0A8H5X1T0</accession>
<proteinExistence type="predicted"/>
<reference evidence="2" key="1">
    <citation type="journal article" date="2020" name="BMC Genomics">
        <title>Correction to: Identification and distribution of gene clusters required for synthesis of sphingolipid metabolism inhibitors in diverse species of the filamentous fungus Fusarium.</title>
        <authorList>
            <person name="Kim H.S."/>
            <person name="Lohmar J.M."/>
            <person name="Busman M."/>
            <person name="Brown D.W."/>
            <person name="Naumann T.A."/>
            <person name="Divon H.H."/>
            <person name="Lysoe E."/>
            <person name="Uhlig S."/>
            <person name="Proctor R.H."/>
        </authorList>
    </citation>
    <scope>NUCLEOTIDE SEQUENCE [LARGE SCALE GENOMIC DNA]</scope>
    <source>
        <strain evidence="2">NRRL 25331</strain>
    </source>
</reference>
<evidence type="ECO:0000313" key="2">
    <source>
        <dbReference type="Proteomes" id="UP000572754"/>
    </source>
</evidence>
<dbReference type="Proteomes" id="UP000572754">
    <property type="component" value="Unassembled WGS sequence"/>
</dbReference>
<organism evidence="1 2">
    <name type="scientific">Fusarium circinatum</name>
    <name type="common">Pitch canker fungus</name>
    <name type="synonym">Gibberella circinata</name>
    <dbReference type="NCBI Taxonomy" id="48490"/>
    <lineage>
        <taxon>Eukaryota</taxon>
        <taxon>Fungi</taxon>
        <taxon>Dikarya</taxon>
        <taxon>Ascomycota</taxon>
        <taxon>Pezizomycotina</taxon>
        <taxon>Sordariomycetes</taxon>
        <taxon>Hypocreomycetidae</taxon>
        <taxon>Hypocreales</taxon>
        <taxon>Nectriaceae</taxon>
        <taxon>Fusarium</taxon>
        <taxon>Fusarium fujikuroi species complex</taxon>
    </lineage>
</organism>
<protein>
    <submittedName>
        <fullName evidence="1">Uncharacterized protein</fullName>
    </submittedName>
</protein>
<sequence>MHLIQWTVNSDGFLIFLRSDNNGCQEGQSGQANQAWILPEFHQMNRFCANNSRILTVESNQLEILAAVRALKPSADDQRANLYKLAQAGEYRNLRNFERPRSAGDKVHTW</sequence>
<dbReference type="AlphaFoldDB" id="A0A8H5X1T0"/>
<name>A0A8H5X1T0_FUSCI</name>
<reference evidence="1 2" key="2">
    <citation type="submission" date="2020-05" db="EMBL/GenBank/DDBJ databases">
        <title>Identification and distribution of gene clusters putatively required for synthesis of sphingolipid metabolism inhibitors in phylogenetically diverse species of the filamentous fungus Fusarium.</title>
        <authorList>
            <person name="Kim H.-S."/>
            <person name="Busman M."/>
            <person name="Brown D.W."/>
            <person name="Divon H."/>
            <person name="Uhlig S."/>
            <person name="Proctor R.H."/>
        </authorList>
    </citation>
    <scope>NUCLEOTIDE SEQUENCE [LARGE SCALE GENOMIC DNA]</scope>
    <source>
        <strain evidence="1 2">NRRL 25331</strain>
    </source>
</reference>